<accession>A0ABQ4K066</accession>
<gene>
    <name evidence="1" type="ORF">J1TS3_02930</name>
</gene>
<name>A0ABQ4K066_9BACI</name>
<dbReference type="EMBL" id="BOQT01000001">
    <property type="protein sequence ID" value="GIN19159.1"/>
    <property type="molecule type" value="Genomic_DNA"/>
</dbReference>
<dbReference type="Proteomes" id="UP000680279">
    <property type="component" value="Unassembled WGS sequence"/>
</dbReference>
<sequence length="54" mass="6086">MSLRPPFTAVTCTHSKSICPENLAEQGTFIGKANKCNRINKCQNKGNTLKYEIW</sequence>
<evidence type="ECO:0000313" key="2">
    <source>
        <dbReference type="Proteomes" id="UP000680279"/>
    </source>
</evidence>
<comment type="caution">
    <text evidence="1">The sequence shown here is derived from an EMBL/GenBank/DDBJ whole genome shotgun (WGS) entry which is preliminary data.</text>
</comment>
<proteinExistence type="predicted"/>
<reference evidence="1 2" key="1">
    <citation type="submission" date="2021-03" db="EMBL/GenBank/DDBJ databases">
        <title>Antimicrobial resistance genes in bacteria isolated from Japanese honey, and their potential for conferring macrolide and lincosamide resistance in the American foulbrood pathogen Paenibacillus larvae.</title>
        <authorList>
            <person name="Okamoto M."/>
            <person name="Kumagai M."/>
            <person name="Kanamori H."/>
            <person name="Takamatsu D."/>
        </authorList>
    </citation>
    <scope>NUCLEOTIDE SEQUENCE [LARGE SCALE GENOMIC DNA]</scope>
    <source>
        <strain evidence="1 2">J1TS3</strain>
    </source>
</reference>
<protein>
    <submittedName>
        <fullName evidence="1">Uncharacterized protein</fullName>
    </submittedName>
</protein>
<evidence type="ECO:0000313" key="1">
    <source>
        <dbReference type="EMBL" id="GIN19159.1"/>
    </source>
</evidence>
<keyword evidence="2" id="KW-1185">Reference proteome</keyword>
<organism evidence="1 2">
    <name type="scientific">Siminovitchia fordii</name>
    <dbReference type="NCBI Taxonomy" id="254759"/>
    <lineage>
        <taxon>Bacteria</taxon>
        <taxon>Bacillati</taxon>
        <taxon>Bacillota</taxon>
        <taxon>Bacilli</taxon>
        <taxon>Bacillales</taxon>
        <taxon>Bacillaceae</taxon>
        <taxon>Siminovitchia</taxon>
    </lineage>
</organism>